<keyword evidence="2" id="KW-1185">Reference proteome</keyword>
<reference evidence="1 2" key="1">
    <citation type="submission" date="2022-05" db="EMBL/GenBank/DDBJ databases">
        <authorList>
            <consortium name="Genoscope - CEA"/>
            <person name="William W."/>
        </authorList>
    </citation>
    <scope>NUCLEOTIDE SEQUENCE [LARGE SCALE GENOMIC DNA]</scope>
</reference>
<dbReference type="Proteomes" id="UP001159427">
    <property type="component" value="Unassembled WGS sequence"/>
</dbReference>
<organism evidence="1 2">
    <name type="scientific">Porites evermanni</name>
    <dbReference type="NCBI Taxonomy" id="104178"/>
    <lineage>
        <taxon>Eukaryota</taxon>
        <taxon>Metazoa</taxon>
        <taxon>Cnidaria</taxon>
        <taxon>Anthozoa</taxon>
        <taxon>Hexacorallia</taxon>
        <taxon>Scleractinia</taxon>
        <taxon>Fungiina</taxon>
        <taxon>Poritidae</taxon>
        <taxon>Porites</taxon>
    </lineage>
</organism>
<protein>
    <submittedName>
        <fullName evidence="1">Uncharacterized protein</fullName>
    </submittedName>
</protein>
<gene>
    <name evidence="1" type="ORF">PEVE_00042661</name>
</gene>
<proteinExistence type="predicted"/>
<sequence length="212" mass="23986">MGWLVETGKYKYALGPNLRYELLYKTQQAGNYYKDVKNTELDRHDLWKIESDHLQLSLCINWRFVNLNVAFREVVGEPSRTFLVYSDLVDSNIVGGQQHAMVREVEYRRQGQGVAYYEPLHIQWLPCRREYMDVVEVEVAESHGGAVEAGARAGARGQSWRGVARAAGEKLKRGVKRKAVPIAGTVAKRSMTSAAKKGYRNTVGRIRDVLGV</sequence>
<accession>A0ABN8PJF7</accession>
<dbReference type="EMBL" id="CALNXI010000844">
    <property type="protein sequence ID" value="CAH3142888.1"/>
    <property type="molecule type" value="Genomic_DNA"/>
</dbReference>
<comment type="caution">
    <text evidence="1">The sequence shown here is derived from an EMBL/GenBank/DDBJ whole genome shotgun (WGS) entry which is preliminary data.</text>
</comment>
<evidence type="ECO:0000313" key="1">
    <source>
        <dbReference type="EMBL" id="CAH3142888.1"/>
    </source>
</evidence>
<evidence type="ECO:0000313" key="2">
    <source>
        <dbReference type="Proteomes" id="UP001159427"/>
    </source>
</evidence>
<name>A0ABN8PJF7_9CNID</name>